<evidence type="ECO:0000313" key="11">
    <source>
        <dbReference type="EMBL" id="ELR71650.1"/>
    </source>
</evidence>
<dbReference type="PATRIC" id="fig|1237149.3.peg.2252"/>
<evidence type="ECO:0000256" key="6">
    <source>
        <dbReference type="ARBA" id="ARBA00022759"/>
    </source>
</evidence>
<dbReference type="InterPro" id="IPR041175">
    <property type="entry name" value="VLRF1/Vms1"/>
</dbReference>
<sequence length="221" mass="26005">MTRYLSEEQTLKAIEVLQKEGIPFYYDYEKHRIIINDQNGQEIIYLRLPLTIPPIQDLTEFYDPVHYVILLIQSGSSAVAFCEGDEMIDHKVFKSYMVRKKQGKSQVKYLKTKGKSRAGSRVRLANTLDFFENINERLQDHFEDYTVDRIALSCSKTLIPYLFNSKVPCPFDKKDERIYKIPRHIPTPGYDILVETHGYLQQSELMYYEENHHLISHLTGF</sequence>
<evidence type="ECO:0000256" key="7">
    <source>
        <dbReference type="ARBA" id="ARBA00022801"/>
    </source>
</evidence>
<keyword evidence="3" id="KW-0963">Cytoplasm</keyword>
<keyword evidence="12" id="KW-1185">Reference proteome</keyword>
<keyword evidence="7" id="KW-0378">Hydrolase</keyword>
<reference evidence="11 12" key="1">
    <citation type="submission" date="2012-12" db="EMBL/GenBank/DDBJ databases">
        <title>Genome assembly of Fulvivirga imtechensis AK7.</title>
        <authorList>
            <person name="Nupur N."/>
            <person name="Khatri I."/>
            <person name="Kumar R."/>
            <person name="Subramanian S."/>
            <person name="Pinnaka A."/>
        </authorList>
    </citation>
    <scope>NUCLEOTIDE SEQUENCE [LARGE SCALE GENOMIC DNA]</scope>
    <source>
        <strain evidence="11 12">AK7</strain>
    </source>
</reference>
<keyword evidence="4" id="KW-0540">Nuclease</keyword>
<feature type="domain" description="VLRF1" evidence="10">
    <location>
        <begin position="63"/>
        <end position="203"/>
    </location>
</feature>
<comment type="similarity">
    <text evidence="2">Belongs to the ANKZF1/VMS1 family.</text>
</comment>
<evidence type="ECO:0000256" key="9">
    <source>
        <dbReference type="ARBA" id="ARBA00023054"/>
    </source>
</evidence>
<comment type="caution">
    <text evidence="11">The sequence shown here is derived from an EMBL/GenBank/DDBJ whole genome shotgun (WGS) entry which is preliminary data.</text>
</comment>
<dbReference type="GO" id="GO:0005737">
    <property type="term" value="C:cytoplasm"/>
    <property type="evidence" value="ECO:0007669"/>
    <property type="project" value="UniProtKB-SubCell"/>
</dbReference>
<evidence type="ECO:0000256" key="8">
    <source>
        <dbReference type="ARBA" id="ARBA00023043"/>
    </source>
</evidence>
<evidence type="ECO:0000256" key="5">
    <source>
        <dbReference type="ARBA" id="ARBA00022737"/>
    </source>
</evidence>
<dbReference type="InterPro" id="IPR042226">
    <property type="entry name" value="eFR1_2_sf"/>
</dbReference>
<evidence type="ECO:0000256" key="3">
    <source>
        <dbReference type="ARBA" id="ARBA00022490"/>
    </source>
</evidence>
<proteinExistence type="inferred from homology"/>
<protein>
    <recommendedName>
        <fullName evidence="10">VLRF1 domain-containing protein</fullName>
    </recommendedName>
</protein>
<evidence type="ECO:0000313" key="12">
    <source>
        <dbReference type="Proteomes" id="UP000011135"/>
    </source>
</evidence>
<dbReference type="Pfam" id="PF18826">
    <property type="entry name" value="bVLRF1"/>
    <property type="match status" value="1"/>
</dbReference>
<dbReference type="eggNOG" id="ENOG502ZM41">
    <property type="taxonomic scope" value="Bacteria"/>
</dbReference>
<dbReference type="GO" id="GO:0016787">
    <property type="term" value="F:hydrolase activity"/>
    <property type="evidence" value="ECO:0007669"/>
    <property type="project" value="UniProtKB-KW"/>
</dbReference>
<accession>L8JS05</accession>
<name>L8JS05_9BACT</name>
<dbReference type="InterPro" id="IPR047139">
    <property type="entry name" value="ANKZ1/VMS1"/>
</dbReference>
<dbReference type="OrthoDB" id="850705at2"/>
<gene>
    <name evidence="11" type="ORF">C900_02386</name>
</gene>
<dbReference type="GO" id="GO:0036503">
    <property type="term" value="P:ERAD pathway"/>
    <property type="evidence" value="ECO:0007669"/>
    <property type="project" value="TreeGrafter"/>
</dbReference>
<dbReference type="GO" id="GO:0004519">
    <property type="term" value="F:endonuclease activity"/>
    <property type="evidence" value="ECO:0007669"/>
    <property type="project" value="UniProtKB-KW"/>
</dbReference>
<dbReference type="STRING" id="1237149.C900_02386"/>
<organism evidence="11 12">
    <name type="scientific">Fulvivirga imtechensis AK7</name>
    <dbReference type="NCBI Taxonomy" id="1237149"/>
    <lineage>
        <taxon>Bacteria</taxon>
        <taxon>Pseudomonadati</taxon>
        <taxon>Bacteroidota</taxon>
        <taxon>Cytophagia</taxon>
        <taxon>Cytophagales</taxon>
        <taxon>Fulvivirgaceae</taxon>
        <taxon>Fulvivirga</taxon>
    </lineage>
</organism>
<dbReference type="EMBL" id="AMZN01000034">
    <property type="protein sequence ID" value="ELR71650.1"/>
    <property type="molecule type" value="Genomic_DNA"/>
</dbReference>
<keyword evidence="6" id="KW-0255">Endonuclease</keyword>
<comment type="subcellular location">
    <subcellularLocation>
        <location evidence="1">Cytoplasm</location>
    </subcellularLocation>
</comment>
<dbReference type="Gene3D" id="3.30.420.60">
    <property type="entry name" value="eRF1 domain 2"/>
    <property type="match status" value="1"/>
</dbReference>
<keyword evidence="9" id="KW-0175">Coiled coil</keyword>
<dbReference type="PANTHER" id="PTHR16036:SF2">
    <property type="entry name" value="TRNA ENDONUCLEASE ANKZF1"/>
    <property type="match status" value="1"/>
</dbReference>
<dbReference type="PROSITE" id="PS52044">
    <property type="entry name" value="VLRF1"/>
    <property type="match status" value="1"/>
</dbReference>
<evidence type="ECO:0000256" key="4">
    <source>
        <dbReference type="ARBA" id="ARBA00022722"/>
    </source>
</evidence>
<evidence type="ECO:0000256" key="2">
    <source>
        <dbReference type="ARBA" id="ARBA00009262"/>
    </source>
</evidence>
<keyword evidence="8" id="KW-0040">ANK repeat</keyword>
<dbReference type="AlphaFoldDB" id="L8JS05"/>
<dbReference type="Proteomes" id="UP000011135">
    <property type="component" value="Unassembled WGS sequence"/>
</dbReference>
<dbReference type="PANTHER" id="PTHR16036">
    <property type="entry name" value="ANKYRIN REPEAT AND ZINC FINGER DOMAIN-CONTAINING PROTEIN 1"/>
    <property type="match status" value="1"/>
</dbReference>
<evidence type="ECO:0000256" key="1">
    <source>
        <dbReference type="ARBA" id="ARBA00004496"/>
    </source>
</evidence>
<evidence type="ECO:0000259" key="10">
    <source>
        <dbReference type="PROSITE" id="PS52044"/>
    </source>
</evidence>
<keyword evidence="5" id="KW-0677">Repeat</keyword>
<dbReference type="RefSeq" id="WP_009579783.1">
    <property type="nucleotide sequence ID" value="NZ_AMZN01000034.1"/>
</dbReference>